<proteinExistence type="predicted"/>
<dbReference type="InterPro" id="IPR036259">
    <property type="entry name" value="MFS_trans_sf"/>
</dbReference>
<protein>
    <submittedName>
        <fullName evidence="9">Nucleoside transporter</fullName>
    </submittedName>
</protein>
<keyword evidence="4 7" id="KW-0812">Transmembrane</keyword>
<comment type="subcellular location">
    <subcellularLocation>
        <location evidence="1">Cell membrane</location>
        <topology evidence="1">Multi-pass membrane protein</topology>
    </subcellularLocation>
</comment>
<dbReference type="GO" id="GO:0015213">
    <property type="term" value="F:uridine transmembrane transporter activity"/>
    <property type="evidence" value="ECO:0007669"/>
    <property type="project" value="TreeGrafter"/>
</dbReference>
<dbReference type="PANTHER" id="PTHR23522">
    <property type="entry name" value="BLL5896 PROTEIN"/>
    <property type="match status" value="1"/>
</dbReference>
<dbReference type="SUPFAM" id="SSF103473">
    <property type="entry name" value="MFS general substrate transporter"/>
    <property type="match status" value="1"/>
</dbReference>
<dbReference type="Pfam" id="PF03825">
    <property type="entry name" value="Nuc_H_symport"/>
    <property type="match status" value="1"/>
</dbReference>
<dbReference type="InterPro" id="IPR020846">
    <property type="entry name" value="MFS_dom"/>
</dbReference>
<feature type="transmembrane region" description="Helical" evidence="7">
    <location>
        <begin position="56"/>
        <end position="75"/>
    </location>
</feature>
<feature type="domain" description="Major facilitator superfamily (MFS) profile" evidence="8">
    <location>
        <begin position="173"/>
        <end position="420"/>
    </location>
</feature>
<dbReference type="AlphaFoldDB" id="A0A542CWY3"/>
<dbReference type="GO" id="GO:0005886">
    <property type="term" value="C:plasma membrane"/>
    <property type="evidence" value="ECO:0007669"/>
    <property type="project" value="UniProtKB-SubCell"/>
</dbReference>
<dbReference type="EMBL" id="VISQ01000001">
    <property type="protein sequence ID" value="TVZ69829.1"/>
    <property type="molecule type" value="Genomic_DNA"/>
</dbReference>
<feature type="transmembrane region" description="Helical" evidence="7">
    <location>
        <begin position="255"/>
        <end position="277"/>
    </location>
</feature>
<feature type="transmembrane region" description="Helical" evidence="7">
    <location>
        <begin position="21"/>
        <end position="44"/>
    </location>
</feature>
<evidence type="ECO:0000256" key="4">
    <source>
        <dbReference type="ARBA" id="ARBA00022692"/>
    </source>
</evidence>
<reference evidence="9" key="2">
    <citation type="submission" date="2019-08" db="EMBL/GenBank/DDBJ databases">
        <title>Investigation of anaerobic lignin degradation for improved lignocellulosic biofuels.</title>
        <authorList>
            <person name="Deangelis K.PhD."/>
        </authorList>
    </citation>
    <scope>NUCLEOTIDE SEQUENCE [LARGE SCALE GENOMIC DNA]</scope>
    <source>
        <strain evidence="9">128R</strain>
    </source>
</reference>
<keyword evidence="2" id="KW-0813">Transport</keyword>
<keyword evidence="3" id="KW-1003">Cell membrane</keyword>
<dbReference type="OrthoDB" id="9783013at2"/>
<feature type="transmembrane region" description="Helical" evidence="7">
    <location>
        <begin position="222"/>
        <end position="243"/>
    </location>
</feature>
<reference evidence="9" key="1">
    <citation type="submission" date="2019-06" db="EMBL/GenBank/DDBJ databases">
        <authorList>
            <person name="Deangelis K."/>
            <person name="Huntemann M."/>
            <person name="Clum A."/>
            <person name="Pillay M."/>
            <person name="Palaniappan K."/>
            <person name="Varghese N."/>
            <person name="Mikhailova N."/>
            <person name="Stamatis D."/>
            <person name="Reddy T."/>
            <person name="Daum C."/>
            <person name="Shapiro N."/>
            <person name="Ivanova N."/>
            <person name="Kyrpides N."/>
            <person name="Woyke T."/>
        </authorList>
    </citation>
    <scope>NUCLEOTIDE SEQUENCE [LARGE SCALE GENOMIC DNA]</scope>
    <source>
        <strain evidence="9">128R</strain>
    </source>
</reference>
<sequence>MQTDSLALGAKGTTFKWVVPRLALMMFLQFFVWGAWYVTLGVVMGKYGLTAIIGDAYSTGPIASILSPFVLGMVVDRFFASQKVLAVLHLIGAGLLWMMPGFFAEGQGSGLLWLIFGYMLCYMPTIALSNNVAFYSLSNSEKAFPIVRAFGTFGWIVAGLIVGTSGLSDSTDIFTLAAVASLVLAIYSFTLPHTPAPERGKPVKMRDLLCADAFAMLKQRHFLVFIICAMLISIPLAAYYAYAAPFVAAAGFTNVGGVMSLGQMSELFFMLLIPFLFARLGIKYMLMIGMLSWFLRYVMFALGITEEMRWMIYLGIILHGMCYDFFFVIGFIYTDKVAGDKVKGQAQSLLVLFTYGIGMLIGSQISGALFNHMVTAEGTAALPQWQHFWWYPAFGALAIAALFFFTFNYRDIPAGEKRDG</sequence>
<dbReference type="GO" id="GO:0015212">
    <property type="term" value="F:cytidine transmembrane transporter activity"/>
    <property type="evidence" value="ECO:0007669"/>
    <property type="project" value="TreeGrafter"/>
</dbReference>
<keyword evidence="6 7" id="KW-0472">Membrane</keyword>
<evidence type="ECO:0000256" key="1">
    <source>
        <dbReference type="ARBA" id="ARBA00004651"/>
    </source>
</evidence>
<evidence type="ECO:0000256" key="7">
    <source>
        <dbReference type="SAM" id="Phobius"/>
    </source>
</evidence>
<feature type="transmembrane region" description="Helical" evidence="7">
    <location>
        <begin position="389"/>
        <end position="409"/>
    </location>
</feature>
<name>A0A542CWY3_SERFO</name>
<accession>A0A542CWY3</accession>
<evidence type="ECO:0000256" key="2">
    <source>
        <dbReference type="ARBA" id="ARBA00022448"/>
    </source>
</evidence>
<evidence type="ECO:0000256" key="5">
    <source>
        <dbReference type="ARBA" id="ARBA00022989"/>
    </source>
</evidence>
<evidence type="ECO:0000259" key="8">
    <source>
        <dbReference type="PROSITE" id="PS50850"/>
    </source>
</evidence>
<dbReference type="PROSITE" id="PS50850">
    <property type="entry name" value="MFS"/>
    <property type="match status" value="1"/>
</dbReference>
<feature type="transmembrane region" description="Helical" evidence="7">
    <location>
        <begin position="146"/>
        <end position="167"/>
    </location>
</feature>
<feature type="transmembrane region" description="Helical" evidence="7">
    <location>
        <begin position="310"/>
        <end position="334"/>
    </location>
</feature>
<evidence type="ECO:0000256" key="3">
    <source>
        <dbReference type="ARBA" id="ARBA00022475"/>
    </source>
</evidence>
<evidence type="ECO:0000256" key="6">
    <source>
        <dbReference type="ARBA" id="ARBA00023136"/>
    </source>
</evidence>
<dbReference type="InterPro" id="IPR004740">
    <property type="entry name" value="Nuc_H_symport"/>
</dbReference>
<feature type="transmembrane region" description="Helical" evidence="7">
    <location>
        <begin position="110"/>
        <end position="134"/>
    </location>
</feature>
<dbReference type="PANTHER" id="PTHR23522:SF4">
    <property type="entry name" value="NUCLEOSIDE PERMEASE NUPG-RELATED"/>
    <property type="match status" value="1"/>
</dbReference>
<feature type="transmembrane region" description="Helical" evidence="7">
    <location>
        <begin position="173"/>
        <end position="191"/>
    </location>
</feature>
<feature type="transmembrane region" description="Helical" evidence="7">
    <location>
        <begin position="84"/>
        <end position="104"/>
    </location>
</feature>
<gene>
    <name evidence="9" type="ORF">FHU10_2362</name>
</gene>
<dbReference type="Gene3D" id="1.20.1250.20">
    <property type="entry name" value="MFS general substrate transporter like domains"/>
    <property type="match status" value="2"/>
</dbReference>
<feature type="transmembrane region" description="Helical" evidence="7">
    <location>
        <begin position="346"/>
        <end position="369"/>
    </location>
</feature>
<evidence type="ECO:0000313" key="9">
    <source>
        <dbReference type="EMBL" id="TVZ69829.1"/>
    </source>
</evidence>
<feature type="transmembrane region" description="Helical" evidence="7">
    <location>
        <begin position="284"/>
        <end position="304"/>
    </location>
</feature>
<keyword evidence="5 7" id="KW-1133">Transmembrane helix</keyword>
<comment type="caution">
    <text evidence="9">The sequence shown here is derived from an EMBL/GenBank/DDBJ whole genome shotgun (WGS) entry which is preliminary data.</text>
</comment>
<organism evidence="9">
    <name type="scientific">Serratia fonticola</name>
    <dbReference type="NCBI Taxonomy" id="47917"/>
    <lineage>
        <taxon>Bacteria</taxon>
        <taxon>Pseudomonadati</taxon>
        <taxon>Pseudomonadota</taxon>
        <taxon>Gammaproteobacteria</taxon>
        <taxon>Enterobacterales</taxon>
        <taxon>Yersiniaceae</taxon>
        <taxon>Serratia</taxon>
    </lineage>
</organism>